<organism evidence="2 4">
    <name type="scientific">Phytophthora cactorum</name>
    <dbReference type="NCBI Taxonomy" id="29920"/>
    <lineage>
        <taxon>Eukaryota</taxon>
        <taxon>Sar</taxon>
        <taxon>Stramenopiles</taxon>
        <taxon>Oomycota</taxon>
        <taxon>Peronosporomycetes</taxon>
        <taxon>Peronosporales</taxon>
        <taxon>Peronosporaceae</taxon>
        <taxon>Phytophthora</taxon>
    </lineage>
</organism>
<reference evidence="2" key="1">
    <citation type="submission" date="2018-10" db="EMBL/GenBank/DDBJ databases">
        <title>Effector identification in a new, highly contiguous assembly of the strawberry crown rot pathogen Phytophthora cactorum.</title>
        <authorList>
            <person name="Armitage A.D."/>
            <person name="Nellist C.F."/>
            <person name="Bates H."/>
            <person name="Vickerstaff R.J."/>
            <person name="Harrison R.J."/>
        </authorList>
    </citation>
    <scope>NUCLEOTIDE SEQUENCE</scope>
    <source>
        <strain evidence="2">P415</strain>
        <strain evidence="3">P421</strain>
    </source>
</reference>
<dbReference type="EMBL" id="RCML01000632">
    <property type="protein sequence ID" value="KAG2972124.1"/>
    <property type="molecule type" value="Genomic_DNA"/>
</dbReference>
<name>A0A8T1FBH3_9STRA</name>
<feature type="region of interest" description="Disordered" evidence="1">
    <location>
        <begin position="1"/>
        <end position="58"/>
    </location>
</feature>
<dbReference type="Proteomes" id="UP000697107">
    <property type="component" value="Unassembled WGS sequence"/>
</dbReference>
<evidence type="ECO:0000313" key="3">
    <source>
        <dbReference type="EMBL" id="KAG3214867.1"/>
    </source>
</evidence>
<dbReference type="EMBL" id="RCMV01000602">
    <property type="protein sequence ID" value="KAG3214867.1"/>
    <property type="molecule type" value="Genomic_DNA"/>
</dbReference>
<comment type="caution">
    <text evidence="2">The sequence shown here is derived from an EMBL/GenBank/DDBJ whole genome shotgun (WGS) entry which is preliminary data.</text>
</comment>
<proteinExistence type="predicted"/>
<sequence>MVERQHVGGGSEPKDQPKLRTALHVGKLHYDDKMSSSSDSDDNRRKSKKDKFHINSHGNPVHWGGENWPFYKKSMTVAFQKSLLE</sequence>
<gene>
    <name evidence="2" type="ORF">PC118_g15860</name>
    <name evidence="3" type="ORF">PC129_g14237</name>
</gene>
<evidence type="ECO:0000313" key="2">
    <source>
        <dbReference type="EMBL" id="KAG2972124.1"/>
    </source>
</evidence>
<feature type="compositionally biased region" description="Basic and acidic residues" evidence="1">
    <location>
        <begin position="1"/>
        <end position="18"/>
    </location>
</feature>
<protein>
    <submittedName>
        <fullName evidence="2">Uncharacterized protein</fullName>
    </submittedName>
</protein>
<dbReference type="AlphaFoldDB" id="A0A8T1FBH3"/>
<dbReference type="Proteomes" id="UP000760860">
    <property type="component" value="Unassembled WGS sequence"/>
</dbReference>
<evidence type="ECO:0000313" key="4">
    <source>
        <dbReference type="Proteomes" id="UP000697107"/>
    </source>
</evidence>
<evidence type="ECO:0000256" key="1">
    <source>
        <dbReference type="SAM" id="MobiDB-lite"/>
    </source>
</evidence>
<accession>A0A8T1FBH3</accession>